<feature type="repeat" description="ANK" evidence="6">
    <location>
        <begin position="704"/>
        <end position="736"/>
    </location>
</feature>
<keyword evidence="7" id="KW-0539">Nucleus</keyword>
<evidence type="ECO:0000256" key="2">
    <source>
        <dbReference type="ARBA" id="ARBA00022737"/>
    </source>
</evidence>
<dbReference type="SMART" id="SM00339">
    <property type="entry name" value="FH"/>
    <property type="match status" value="1"/>
</dbReference>
<dbReference type="GO" id="GO:0051015">
    <property type="term" value="F:actin filament binding"/>
    <property type="evidence" value="ECO:0007669"/>
    <property type="project" value="TreeGrafter"/>
</dbReference>
<dbReference type="PROSITE" id="PS50297">
    <property type="entry name" value="ANK_REP_REGION"/>
    <property type="match status" value="1"/>
</dbReference>
<protein>
    <submittedName>
        <fullName evidence="11">Ankyrin repeats (3 copies)</fullName>
    </submittedName>
</protein>
<dbReference type="Gene3D" id="1.10.10.10">
    <property type="entry name" value="Winged helix-like DNA-binding domain superfamily/Winged helix DNA-binding domain"/>
    <property type="match status" value="1"/>
</dbReference>
<evidence type="ECO:0000256" key="5">
    <source>
        <dbReference type="ARBA" id="ARBA00023125"/>
    </source>
</evidence>
<dbReference type="Gene3D" id="1.25.40.20">
    <property type="entry name" value="Ankyrin repeat-containing domain"/>
    <property type="match status" value="1"/>
</dbReference>
<dbReference type="PROSITE" id="PS00657">
    <property type="entry name" value="FORK_HEAD_1"/>
    <property type="match status" value="1"/>
</dbReference>
<dbReference type="GO" id="GO:0005737">
    <property type="term" value="C:cytoplasm"/>
    <property type="evidence" value="ECO:0007669"/>
    <property type="project" value="TreeGrafter"/>
</dbReference>
<evidence type="ECO:0000256" key="8">
    <source>
        <dbReference type="SAM" id="Coils"/>
    </source>
</evidence>
<dbReference type="PROSITE" id="PS50088">
    <property type="entry name" value="ANK_REPEAT"/>
    <property type="match status" value="2"/>
</dbReference>
<feature type="region of interest" description="Disordered" evidence="9">
    <location>
        <begin position="914"/>
        <end position="1041"/>
    </location>
</feature>
<keyword evidence="3" id="KW-1009">Hearing</keyword>
<dbReference type="PANTHER" id="PTHR24153:SF8">
    <property type="entry name" value="FORKED, ISOFORM F"/>
    <property type="match status" value="1"/>
</dbReference>
<dbReference type="GO" id="GO:0032420">
    <property type="term" value="C:stereocilium"/>
    <property type="evidence" value="ECO:0007669"/>
    <property type="project" value="UniProtKB-SubCell"/>
</dbReference>
<dbReference type="AlphaFoldDB" id="A0AAW1MZU6"/>
<dbReference type="SUPFAM" id="SSF46785">
    <property type="entry name" value="Winged helix' DNA-binding domain"/>
    <property type="match status" value="1"/>
</dbReference>
<feature type="compositionally biased region" description="Basic and acidic residues" evidence="9">
    <location>
        <begin position="1013"/>
        <end position="1031"/>
    </location>
</feature>
<dbReference type="GO" id="GO:0043565">
    <property type="term" value="F:sequence-specific DNA binding"/>
    <property type="evidence" value="ECO:0007669"/>
    <property type="project" value="InterPro"/>
</dbReference>
<feature type="region of interest" description="Disordered" evidence="9">
    <location>
        <begin position="165"/>
        <end position="184"/>
    </location>
</feature>
<feature type="region of interest" description="Disordered" evidence="9">
    <location>
        <begin position="342"/>
        <end position="364"/>
    </location>
</feature>
<evidence type="ECO:0000259" key="10">
    <source>
        <dbReference type="PROSITE" id="PS50039"/>
    </source>
</evidence>
<keyword evidence="4 6" id="KW-0040">ANK repeat</keyword>
<proteinExistence type="predicted"/>
<dbReference type="PROSITE" id="PS50039">
    <property type="entry name" value="FORK_HEAD_3"/>
    <property type="match status" value="1"/>
</dbReference>
<dbReference type="Proteomes" id="UP001458880">
    <property type="component" value="Unassembled WGS sequence"/>
</dbReference>
<keyword evidence="5 7" id="KW-0238">DNA-binding</keyword>
<feature type="compositionally biased region" description="Low complexity" evidence="9">
    <location>
        <begin position="973"/>
        <end position="984"/>
    </location>
</feature>
<dbReference type="PRINTS" id="PR00053">
    <property type="entry name" value="FORKHEAD"/>
</dbReference>
<organism evidence="11 12">
    <name type="scientific">Popillia japonica</name>
    <name type="common">Japanese beetle</name>
    <dbReference type="NCBI Taxonomy" id="7064"/>
    <lineage>
        <taxon>Eukaryota</taxon>
        <taxon>Metazoa</taxon>
        <taxon>Ecdysozoa</taxon>
        <taxon>Arthropoda</taxon>
        <taxon>Hexapoda</taxon>
        <taxon>Insecta</taxon>
        <taxon>Pterygota</taxon>
        <taxon>Neoptera</taxon>
        <taxon>Endopterygota</taxon>
        <taxon>Coleoptera</taxon>
        <taxon>Polyphaga</taxon>
        <taxon>Scarabaeiformia</taxon>
        <taxon>Scarabaeidae</taxon>
        <taxon>Rutelinae</taxon>
        <taxon>Popillia</taxon>
    </lineage>
</organism>
<dbReference type="InterPro" id="IPR018122">
    <property type="entry name" value="TF_fork_head_CS_1"/>
</dbReference>
<dbReference type="InterPro" id="IPR001766">
    <property type="entry name" value="Fork_head_dom"/>
</dbReference>
<name>A0AAW1MZU6_POPJA</name>
<evidence type="ECO:0000313" key="12">
    <source>
        <dbReference type="Proteomes" id="UP001458880"/>
    </source>
</evidence>
<feature type="repeat" description="ANK" evidence="6">
    <location>
        <begin position="736"/>
        <end position="768"/>
    </location>
</feature>
<feature type="compositionally biased region" description="Polar residues" evidence="9">
    <location>
        <begin position="352"/>
        <end position="361"/>
    </location>
</feature>
<comment type="caution">
    <text evidence="11">The sequence shown here is derived from an EMBL/GenBank/DDBJ whole genome shotgun (WGS) entry which is preliminary data.</text>
</comment>
<feature type="coiled-coil region" evidence="8">
    <location>
        <begin position="1154"/>
        <end position="1181"/>
    </location>
</feature>
<evidence type="ECO:0000256" key="4">
    <source>
        <dbReference type="ARBA" id="ARBA00023043"/>
    </source>
</evidence>
<dbReference type="GO" id="GO:0051017">
    <property type="term" value="P:actin filament bundle assembly"/>
    <property type="evidence" value="ECO:0007669"/>
    <property type="project" value="TreeGrafter"/>
</dbReference>
<keyword evidence="2" id="KW-0677">Repeat</keyword>
<dbReference type="Pfam" id="PF12796">
    <property type="entry name" value="Ank_2"/>
    <property type="match status" value="1"/>
</dbReference>
<dbReference type="SUPFAM" id="SSF48403">
    <property type="entry name" value="Ankyrin repeat"/>
    <property type="match status" value="1"/>
</dbReference>
<feature type="compositionally biased region" description="Basic and acidic residues" evidence="9">
    <location>
        <begin position="1"/>
        <end position="19"/>
    </location>
</feature>
<dbReference type="InterPro" id="IPR036388">
    <property type="entry name" value="WH-like_DNA-bd_sf"/>
</dbReference>
<dbReference type="InterPro" id="IPR002110">
    <property type="entry name" value="Ankyrin_rpt"/>
</dbReference>
<keyword evidence="8" id="KW-0175">Coiled coil</keyword>
<evidence type="ECO:0000256" key="6">
    <source>
        <dbReference type="PROSITE-ProRule" id="PRU00023"/>
    </source>
</evidence>
<dbReference type="GO" id="GO:0005634">
    <property type="term" value="C:nucleus"/>
    <property type="evidence" value="ECO:0007669"/>
    <property type="project" value="UniProtKB-SubCell"/>
</dbReference>
<feature type="compositionally biased region" description="Basic and acidic residues" evidence="9">
    <location>
        <begin position="28"/>
        <end position="39"/>
    </location>
</feature>
<dbReference type="GO" id="GO:0007605">
    <property type="term" value="P:sensory perception of sound"/>
    <property type="evidence" value="ECO:0007669"/>
    <property type="project" value="UniProtKB-KW"/>
</dbReference>
<reference evidence="11 12" key="1">
    <citation type="journal article" date="2024" name="BMC Genomics">
        <title>De novo assembly and annotation of Popillia japonica's genome with initial clues to its potential as an invasive pest.</title>
        <authorList>
            <person name="Cucini C."/>
            <person name="Boschi S."/>
            <person name="Funari R."/>
            <person name="Cardaioli E."/>
            <person name="Iannotti N."/>
            <person name="Marturano G."/>
            <person name="Paoli F."/>
            <person name="Bruttini M."/>
            <person name="Carapelli A."/>
            <person name="Frati F."/>
            <person name="Nardi F."/>
        </authorList>
    </citation>
    <scope>NUCLEOTIDE SEQUENCE [LARGE SCALE GENOMIC DNA]</scope>
    <source>
        <strain evidence="11">DMR45628</strain>
    </source>
</reference>
<evidence type="ECO:0000256" key="1">
    <source>
        <dbReference type="ARBA" id="ARBA00004645"/>
    </source>
</evidence>
<evidence type="ECO:0000256" key="7">
    <source>
        <dbReference type="PROSITE-ProRule" id="PRU00089"/>
    </source>
</evidence>
<sequence length="1187" mass="134199">MKYDLERQGDEKMELESEVMHLQQTSKNTKDDISSTKEEDLPDNVPIVHPERGIDQIESDYFNDIQNCIEVDTSNLISIPENQIVKIQYENADGIINTEYIVNESILNVDGTSMSTTFLDMQPNLYEEQVPYTLLNDNQQFEVSEDDDLTMKSFENADSINIVPTKKDINSSSPMPSPLSEDDNVSETDLTSLNWLHNITNIMAVPNLPTPPVSPKPKKKQQNSGQEDLTININYYKKNGEKKPPFSYATLICMAMGKNGNKMTLSAIYHWIRENFLYYRKAHPSWQIVSLTLTVGVDSGLRKINEFVNGAVSRILRTFSVNIKIVLLHFALKKPKFPRKPKSLRFKRERPGQTSPRSSNHPYRRDHRIFDDMAQINLSMRNYCETIPHFDGDPLNISTFICCCDSFVQILARPNDAAFNSFLFRAIISKFKGKAAQIASLRNTTSWDALRTRRNKLTLISELQRLEQYSNESAINFERCLNQLSLLTARINITQQDAALKQNRIDLYRGLALQTFTNGLREPMRVITQCGRPANLEETLNYAQEQDNVQVQKRRQAYMFKPNPPKSAHPQQKSFIPVTGSKIVIPQPSQQNFHNNFNRTQRSFNNFQHRPQFSQKTESMIVNIDDEELEELLHTDENIRLSAEEIENITKDLERENDLLDTVNSNMEDGPSNSIPIQEEVINNKQQQIHIQEQGVDPNLRDGDGATPLHFAASRGHLDTVRWLLKHGARLSLDKYGKSPINDAAENQQVECLNVLVQHGTTPDYKDNDKKANCSCMRKGEHIKRGSISSDCSSCKQSSINPVTNSNQEPFYLHPPLSTRSLEAPHAPHDGLYINPMNNHRNSISSCDSSSGSGSIQSESFYLHNPGEVIYNRVKHLFETDSTNQDIQQNQEQHSIQPQKNNTNNLSALTVKVEVHSSSSGAGSDENLSSSDLSERSGDHEHDYEDIYLVREESRTRERANSIRSRSRDSGSHSRSASASSSNSGCNVIVKLTPSTSTKKDAKKTNEFLPKPQKYEKVDNKRGSGKSKEFQEGGLSSPPSTLSSVEYVEKARLSVRHSVPIKLGIPSNISPLTSTSNKVLQRVASVPIETTPPPPPPLPAPNQDELDEPRGAEIVEVVEEPTLKPSEIIKGMCKSMSSIRGHMDMNVLLEQSARTIEERILENARILKEELKEKTQSLEGKLLEKEF</sequence>
<evidence type="ECO:0000313" key="11">
    <source>
        <dbReference type="EMBL" id="KAK9751617.1"/>
    </source>
</evidence>
<accession>A0AAW1MZU6</accession>
<feature type="region of interest" description="Disordered" evidence="9">
    <location>
        <begin position="1"/>
        <end position="48"/>
    </location>
</feature>
<dbReference type="Pfam" id="PF00250">
    <property type="entry name" value="Forkhead"/>
    <property type="match status" value="1"/>
</dbReference>
<feature type="DNA-binding region" description="Fork-head" evidence="7">
    <location>
        <begin position="243"/>
        <end position="287"/>
    </location>
</feature>
<evidence type="ECO:0000256" key="3">
    <source>
        <dbReference type="ARBA" id="ARBA00022740"/>
    </source>
</evidence>
<feature type="domain" description="Fork-head" evidence="10">
    <location>
        <begin position="243"/>
        <end position="287"/>
    </location>
</feature>
<dbReference type="SMART" id="SM00248">
    <property type="entry name" value="ANK"/>
    <property type="match status" value="2"/>
</dbReference>
<comment type="subcellular location">
    <subcellularLocation>
        <location evidence="1">Cell projection</location>
        <location evidence="1">Stereocilium</location>
    </subcellularLocation>
    <subcellularLocation>
        <location evidence="7">Nucleus</location>
    </subcellularLocation>
</comment>
<feature type="region of interest" description="Disordered" evidence="9">
    <location>
        <begin position="206"/>
        <end position="226"/>
    </location>
</feature>
<dbReference type="InterPro" id="IPR036390">
    <property type="entry name" value="WH_DNA-bd_sf"/>
</dbReference>
<dbReference type="PANTHER" id="PTHR24153">
    <property type="entry name" value="ESPIN"/>
    <property type="match status" value="1"/>
</dbReference>
<dbReference type="InterPro" id="IPR052420">
    <property type="entry name" value="Espin/Espin-like"/>
</dbReference>
<gene>
    <name evidence="11" type="ORF">QE152_g4808</name>
</gene>
<feature type="compositionally biased region" description="Basic and acidic residues" evidence="9">
    <location>
        <begin position="933"/>
        <end position="972"/>
    </location>
</feature>
<dbReference type="GO" id="GO:0003700">
    <property type="term" value="F:DNA-binding transcription factor activity"/>
    <property type="evidence" value="ECO:0007669"/>
    <property type="project" value="InterPro"/>
</dbReference>
<dbReference type="EMBL" id="JASPKY010000026">
    <property type="protein sequence ID" value="KAK9751617.1"/>
    <property type="molecule type" value="Genomic_DNA"/>
</dbReference>
<keyword evidence="12" id="KW-1185">Reference proteome</keyword>
<dbReference type="InterPro" id="IPR036770">
    <property type="entry name" value="Ankyrin_rpt-contain_sf"/>
</dbReference>
<evidence type="ECO:0000256" key="9">
    <source>
        <dbReference type="SAM" id="MobiDB-lite"/>
    </source>
</evidence>